<accession>A0AA42QEL2</accession>
<organism evidence="2 3">
    <name type="scientific">Ectopseudomonas oleovorans</name>
    <name type="common">Pseudomonas oleovorans</name>
    <dbReference type="NCBI Taxonomy" id="301"/>
    <lineage>
        <taxon>Bacteria</taxon>
        <taxon>Pseudomonadati</taxon>
        <taxon>Pseudomonadota</taxon>
        <taxon>Gammaproteobacteria</taxon>
        <taxon>Pseudomonadales</taxon>
        <taxon>Pseudomonadaceae</taxon>
        <taxon>Ectopseudomonas</taxon>
    </lineage>
</organism>
<evidence type="ECO:0000313" key="3">
    <source>
        <dbReference type="Proteomes" id="UP001161697"/>
    </source>
</evidence>
<protein>
    <submittedName>
        <fullName evidence="2">Glycosyltransferase family 2 protein</fullName>
    </submittedName>
</protein>
<dbReference type="EMBL" id="JAOCJE010000001">
    <property type="protein sequence ID" value="MDH1339713.1"/>
    <property type="molecule type" value="Genomic_DNA"/>
</dbReference>
<sequence length="298" mass="34023">MSVPLVTVIIPSYNHCDYIEASILSVVAQTHPAIQLIVIDDGSVDGSQALIDALAQEHGFTFLAHENRGVCATLNRALALAEGEYVVTFGSDDIMLADRIERQLAHMVQHPEVGCVGARKHIIDGQGRRTQSASARERVKSYSFPELLRKAKAVGAPTAMYRLQAMQEVGGYDERITLEDFQMSLRIASLGYRVDILPFPVTCYRVHDRNYSRSYRRHFRNDLMLLRAFKAHPDYLSGRTEVFNRYLGAAIKMDLVHARKMFSRLPLTYWNRSTWRRYREYCLAVSRSKFPFWPSKSS</sequence>
<dbReference type="RefSeq" id="WP_279534295.1">
    <property type="nucleotide sequence ID" value="NZ_CAURUH010000007.1"/>
</dbReference>
<comment type="caution">
    <text evidence="2">The sequence shown here is derived from an EMBL/GenBank/DDBJ whole genome shotgun (WGS) entry which is preliminary data.</text>
</comment>
<evidence type="ECO:0000259" key="1">
    <source>
        <dbReference type="Pfam" id="PF00535"/>
    </source>
</evidence>
<dbReference type="PANTHER" id="PTHR43685">
    <property type="entry name" value="GLYCOSYLTRANSFERASE"/>
    <property type="match status" value="1"/>
</dbReference>
<dbReference type="Gene3D" id="3.90.550.10">
    <property type="entry name" value="Spore Coat Polysaccharide Biosynthesis Protein SpsA, Chain A"/>
    <property type="match status" value="1"/>
</dbReference>
<dbReference type="InterPro" id="IPR050834">
    <property type="entry name" value="Glycosyltransf_2"/>
</dbReference>
<dbReference type="Pfam" id="PF00535">
    <property type="entry name" value="Glycos_transf_2"/>
    <property type="match status" value="1"/>
</dbReference>
<reference evidence="2" key="1">
    <citation type="submission" date="2022-09" db="EMBL/GenBank/DDBJ databases">
        <title>Intensive care unit water sources are persistently colonized with multi-drug resistant bacteria and are the site of extensive horizontal gene transfer of antibiotic resistance genes.</title>
        <authorList>
            <person name="Diorio-Toth L."/>
        </authorList>
    </citation>
    <scope>NUCLEOTIDE SEQUENCE</scope>
    <source>
        <strain evidence="2">GD03704</strain>
    </source>
</reference>
<evidence type="ECO:0000313" key="2">
    <source>
        <dbReference type="EMBL" id="MDH1339713.1"/>
    </source>
</evidence>
<name>A0AA42QEL2_ECTOL</name>
<dbReference type="AlphaFoldDB" id="A0AA42QEL2"/>
<dbReference type="CDD" id="cd00761">
    <property type="entry name" value="Glyco_tranf_GTA_type"/>
    <property type="match status" value="1"/>
</dbReference>
<dbReference type="SUPFAM" id="SSF53448">
    <property type="entry name" value="Nucleotide-diphospho-sugar transferases"/>
    <property type="match status" value="1"/>
</dbReference>
<feature type="domain" description="Glycosyltransferase 2-like" evidence="1">
    <location>
        <begin position="7"/>
        <end position="152"/>
    </location>
</feature>
<dbReference type="InterPro" id="IPR001173">
    <property type="entry name" value="Glyco_trans_2-like"/>
</dbReference>
<proteinExistence type="predicted"/>
<gene>
    <name evidence="2" type="ORF">N5J11_10785</name>
</gene>
<dbReference type="InterPro" id="IPR029044">
    <property type="entry name" value="Nucleotide-diphossugar_trans"/>
</dbReference>
<dbReference type="Proteomes" id="UP001161697">
    <property type="component" value="Unassembled WGS sequence"/>
</dbReference>
<dbReference type="PANTHER" id="PTHR43685:SF2">
    <property type="entry name" value="GLYCOSYLTRANSFERASE 2-LIKE DOMAIN-CONTAINING PROTEIN"/>
    <property type="match status" value="1"/>
</dbReference>